<name>A0A3M7SQ59_BRAPC</name>
<dbReference type="EMBL" id="REGN01000971">
    <property type="protein sequence ID" value="RNA37822.1"/>
    <property type="molecule type" value="Genomic_DNA"/>
</dbReference>
<keyword evidence="2" id="KW-1185">Reference proteome</keyword>
<evidence type="ECO:0000313" key="1">
    <source>
        <dbReference type="EMBL" id="RNA37822.1"/>
    </source>
</evidence>
<sequence>MDLIIDDSSVCNDFFCFKFITKLSTPKVIKFDKFEENIQAKYGVKYAASRLLFRTKLTKNEAMELIEKKILSNFLTNPDQNENNKQNELN</sequence>
<evidence type="ECO:0000313" key="2">
    <source>
        <dbReference type="Proteomes" id="UP000276133"/>
    </source>
</evidence>
<accession>A0A3M7SQ59</accession>
<gene>
    <name evidence="1" type="ORF">BpHYR1_007146</name>
</gene>
<reference evidence="1 2" key="1">
    <citation type="journal article" date="2018" name="Sci. Rep.">
        <title>Genomic signatures of local adaptation to the degree of environmental predictability in rotifers.</title>
        <authorList>
            <person name="Franch-Gras L."/>
            <person name="Hahn C."/>
            <person name="Garcia-Roger E.M."/>
            <person name="Carmona M.J."/>
            <person name="Serra M."/>
            <person name="Gomez A."/>
        </authorList>
    </citation>
    <scope>NUCLEOTIDE SEQUENCE [LARGE SCALE GENOMIC DNA]</scope>
    <source>
        <strain evidence="1">HYR1</strain>
    </source>
</reference>
<dbReference type="Proteomes" id="UP000276133">
    <property type="component" value="Unassembled WGS sequence"/>
</dbReference>
<organism evidence="1 2">
    <name type="scientific">Brachionus plicatilis</name>
    <name type="common">Marine rotifer</name>
    <name type="synonym">Brachionus muelleri</name>
    <dbReference type="NCBI Taxonomy" id="10195"/>
    <lineage>
        <taxon>Eukaryota</taxon>
        <taxon>Metazoa</taxon>
        <taxon>Spiralia</taxon>
        <taxon>Gnathifera</taxon>
        <taxon>Rotifera</taxon>
        <taxon>Eurotatoria</taxon>
        <taxon>Monogononta</taxon>
        <taxon>Pseudotrocha</taxon>
        <taxon>Ploima</taxon>
        <taxon>Brachionidae</taxon>
        <taxon>Brachionus</taxon>
    </lineage>
</organism>
<protein>
    <submittedName>
        <fullName evidence="1">Uncharacterized protein</fullName>
    </submittedName>
</protein>
<dbReference type="AlphaFoldDB" id="A0A3M7SQ59"/>
<comment type="caution">
    <text evidence="1">The sequence shown here is derived from an EMBL/GenBank/DDBJ whole genome shotgun (WGS) entry which is preliminary data.</text>
</comment>
<proteinExistence type="predicted"/>